<dbReference type="EMBL" id="JPQZ01000012">
    <property type="protein sequence ID" value="KKO75782.1"/>
    <property type="molecule type" value="Genomic_DNA"/>
</dbReference>
<name>A0A0F9YTA6_9MICR</name>
<dbReference type="VEuPathDB" id="MicrosporidiaDB:AAJ76_1200028763"/>
<keyword evidence="10" id="KW-1185">Reference proteome</keyword>
<organism evidence="9 10">
    <name type="scientific">Vairimorpha ceranae</name>
    <dbReference type="NCBI Taxonomy" id="40302"/>
    <lineage>
        <taxon>Eukaryota</taxon>
        <taxon>Fungi</taxon>
        <taxon>Fungi incertae sedis</taxon>
        <taxon>Microsporidia</taxon>
        <taxon>Nosematidae</taxon>
        <taxon>Vairimorpha</taxon>
    </lineage>
</organism>
<feature type="transmembrane region" description="Helical" evidence="8">
    <location>
        <begin position="217"/>
        <end position="234"/>
    </location>
</feature>
<keyword evidence="7 8" id="KW-0472">Membrane</keyword>
<dbReference type="GO" id="GO:0032216">
    <property type="term" value="F:glucosaminyl-phosphatidylinositol O-acyltransferase activity"/>
    <property type="evidence" value="ECO:0007669"/>
    <property type="project" value="TreeGrafter"/>
</dbReference>
<keyword evidence="5 8" id="KW-0812">Transmembrane</keyword>
<dbReference type="EC" id="2.3.-.-" evidence="8"/>
<comment type="subcellular location">
    <subcellularLocation>
        <location evidence="8">Endoplasmic reticulum membrane</location>
        <topology evidence="8">Multi-pass membrane protein</topology>
    </subcellularLocation>
    <subcellularLocation>
        <location evidence="1">Membrane</location>
        <topology evidence="1">Multi-pass membrane protein</topology>
    </subcellularLocation>
</comment>
<evidence type="ECO:0000313" key="9">
    <source>
        <dbReference type="EMBL" id="KKO75782.1"/>
    </source>
</evidence>
<evidence type="ECO:0000313" key="10">
    <source>
        <dbReference type="Proteomes" id="UP000034350"/>
    </source>
</evidence>
<evidence type="ECO:0000256" key="4">
    <source>
        <dbReference type="ARBA" id="ARBA00022502"/>
    </source>
</evidence>
<keyword evidence="4 8" id="KW-0337">GPI-anchor biosynthesis</keyword>
<evidence type="ECO:0000256" key="5">
    <source>
        <dbReference type="ARBA" id="ARBA00022692"/>
    </source>
</evidence>
<protein>
    <recommendedName>
        <fullName evidence="8">GPI-anchored wall transfer protein</fullName>
        <ecNumber evidence="8">2.3.-.-</ecNumber>
    </recommendedName>
</protein>
<dbReference type="GO" id="GO:0005789">
    <property type="term" value="C:endoplasmic reticulum membrane"/>
    <property type="evidence" value="ECO:0007669"/>
    <property type="project" value="UniProtKB-SubCell"/>
</dbReference>
<dbReference type="OrthoDB" id="15270at2759"/>
<keyword evidence="6 8" id="KW-1133">Transmembrane helix</keyword>
<dbReference type="RefSeq" id="XP_024331524.1">
    <property type="nucleotide sequence ID" value="XM_024473859.1"/>
</dbReference>
<comment type="similarity">
    <text evidence="3 8">Belongs to the PIGW family.</text>
</comment>
<evidence type="ECO:0000256" key="2">
    <source>
        <dbReference type="ARBA" id="ARBA00004687"/>
    </source>
</evidence>
<comment type="pathway">
    <text evidence="2 8">Glycolipid biosynthesis; glycosylphosphatidylinositol-anchor biosynthesis.</text>
</comment>
<keyword evidence="8" id="KW-0808">Transferase</keyword>
<dbReference type="PANTHER" id="PTHR20661">
    <property type="entry name" value="PHOSPHATIDYLINOSITOL-GLYCAN BIOSYNTHESIS CLASS W PROTEIN"/>
    <property type="match status" value="1"/>
</dbReference>
<dbReference type="GeneID" id="36318757"/>
<feature type="transmembrane region" description="Helical" evidence="8">
    <location>
        <begin position="331"/>
        <end position="351"/>
    </location>
</feature>
<evidence type="ECO:0000256" key="1">
    <source>
        <dbReference type="ARBA" id="ARBA00004141"/>
    </source>
</evidence>
<comment type="caution">
    <text evidence="9">The sequence shown here is derived from an EMBL/GenBank/DDBJ whole genome shotgun (WGS) entry which is preliminary data.</text>
</comment>
<dbReference type="Pfam" id="PF06423">
    <property type="entry name" value="GWT1"/>
    <property type="match status" value="1"/>
</dbReference>
<feature type="transmembrane region" description="Helical" evidence="8">
    <location>
        <begin position="166"/>
        <end position="184"/>
    </location>
</feature>
<evidence type="ECO:0000256" key="3">
    <source>
        <dbReference type="ARBA" id="ARBA00007559"/>
    </source>
</evidence>
<dbReference type="InterPro" id="IPR009447">
    <property type="entry name" value="PIGW/GWT1"/>
</dbReference>
<dbReference type="UniPathway" id="UPA00196"/>
<evidence type="ECO:0000256" key="8">
    <source>
        <dbReference type="RuleBase" id="RU280819"/>
    </source>
</evidence>
<dbReference type="VEuPathDB" id="MicrosporidiaDB:NCER_100915"/>
<reference evidence="9 10" key="1">
    <citation type="journal article" date="2015" name="Environ. Microbiol.">
        <title>Genome analyses suggest the presence of polyploidy and recent human-driven expansions in eight global populations of the honeybee pathogen Nosema ceranae.</title>
        <authorList>
            <person name="Pelin A."/>
            <person name="Selman M."/>
            <person name="Aris-Brosou S."/>
            <person name="Farinelli L."/>
            <person name="Corradi N."/>
        </authorList>
    </citation>
    <scope>NUCLEOTIDE SEQUENCE [LARGE SCALE GENOMIC DNA]</scope>
    <source>
        <strain evidence="9 10">PA08 1199</strain>
    </source>
</reference>
<feature type="transmembrane region" description="Helical" evidence="8">
    <location>
        <begin position="53"/>
        <end position="71"/>
    </location>
</feature>
<keyword evidence="8" id="KW-0012">Acyltransferase</keyword>
<sequence>MEFSTESEILIVSGISNFSLLVYNTLPYNNLILDFLFWICPQYFIIMYPDQKWNLIIFLFLVLDFNKIRPTSNSISNKELNTAIIRILRSFISCQVAICILGVDFTGMFPLRFGKTIDYGYKLMDVGIGSYLYNNGLMINKDSYLKRSCPLKKRQLLNIVNNNRSIILLFLLGFIRYITILIFNLDVEITEYGKHSNFYFLLSILQVLYKLFPYNKLGYLLILIFHFVTRYYQIDKFILNNNRTGFIYQNKESFFAIIPYLCLLMILQDVSRILFYPFTEELKIETNFEQTVSPCKFINCTDCKKQDSTIKTNSPSFVNRQTSTQNIKYKIIHLSKLSLIFFVIYKLFLFYELPSRRLGNCTYIFQIAYLHTFHLLIYIVVSYFSSFKQYLSLNFVSRNMMSNFLLTNILVLILKQLIEFKNELCHLIMIIYLVVSFILPPTICLLCKRLKINTTIFCK</sequence>
<feature type="transmembrane region" description="Helical" evidence="8">
    <location>
        <begin position="83"/>
        <end position="103"/>
    </location>
</feature>
<dbReference type="Proteomes" id="UP000034350">
    <property type="component" value="Unassembled WGS sequence"/>
</dbReference>
<feature type="transmembrane region" description="Helical" evidence="8">
    <location>
        <begin position="363"/>
        <end position="384"/>
    </location>
</feature>
<evidence type="ECO:0000256" key="6">
    <source>
        <dbReference type="ARBA" id="ARBA00022989"/>
    </source>
</evidence>
<dbReference type="PANTHER" id="PTHR20661:SF0">
    <property type="entry name" value="PHOSPHATIDYLINOSITOL-GLYCAN BIOSYNTHESIS CLASS W PROTEIN"/>
    <property type="match status" value="1"/>
</dbReference>
<evidence type="ECO:0000256" key="7">
    <source>
        <dbReference type="ARBA" id="ARBA00023136"/>
    </source>
</evidence>
<gene>
    <name evidence="9" type="ORF">AAJ76_1200028763</name>
</gene>
<dbReference type="VEuPathDB" id="MicrosporidiaDB:G9O61_00g009090"/>
<dbReference type="AlphaFoldDB" id="A0A0F9YTA6"/>
<feature type="transmembrane region" description="Helical" evidence="8">
    <location>
        <begin position="254"/>
        <end position="275"/>
    </location>
</feature>
<feature type="transmembrane region" description="Helical" evidence="8">
    <location>
        <begin position="396"/>
        <end position="414"/>
    </location>
</feature>
<accession>A0A0F9YTA6</accession>
<dbReference type="GO" id="GO:0006506">
    <property type="term" value="P:GPI anchor biosynthetic process"/>
    <property type="evidence" value="ECO:0007669"/>
    <property type="project" value="UniProtKB-UniPathway"/>
</dbReference>
<comment type="function">
    <text evidence="8">A acetyltransferase, which acetylates the inositol ring of phosphatidylinositol during biosynthesis of GPI-anchor.</text>
</comment>
<proteinExistence type="inferred from homology"/>
<feature type="transmembrane region" description="Helical" evidence="8">
    <location>
        <begin position="426"/>
        <end position="447"/>
    </location>
</feature>
<dbReference type="GO" id="GO:0072659">
    <property type="term" value="P:protein localization to plasma membrane"/>
    <property type="evidence" value="ECO:0007669"/>
    <property type="project" value="TreeGrafter"/>
</dbReference>
<keyword evidence="8" id="KW-0256">Endoplasmic reticulum</keyword>